<dbReference type="AlphaFoldDB" id="A0A0E3PE07"/>
<sequence length="262" mass="31222">MKKYYAEREHALDQIDFISIKYSFLRIYKQFFYDNYFVKEGFEFARTDPVLFLFRKLGSWNIWPFEKKIETYDEATLFSVIEFLYEYVYNKAIDGSSSLEDGQKKYRSMVNDILRYYNGGYKLSEYGEIKKLSPPGFEPLIEGTIETNHPEDIDSIVSSAISKYLSYNASIDDKKQAVRNLADVLEYLKKGEIKLNGEDNKDLFHIINKDLFHIINKFDIRHHNRSQQSDYDKDVWYDWMFYTFLASIHAFSKLNAEKILNR</sequence>
<dbReference type="EMBL" id="CP009507">
    <property type="protein sequence ID" value="AKB32824.1"/>
    <property type="molecule type" value="Genomic_DNA"/>
</dbReference>
<proteinExistence type="predicted"/>
<dbReference type="RefSeq" id="WP_148705474.1">
    <property type="nucleotide sequence ID" value="NZ_CP009507.1"/>
</dbReference>
<dbReference type="GeneID" id="41606219"/>
<evidence type="ECO:0000313" key="1">
    <source>
        <dbReference type="EMBL" id="AKB32824.1"/>
    </source>
</evidence>
<protein>
    <submittedName>
        <fullName evidence="1">Uncharacterized protein</fullName>
    </submittedName>
</protein>
<gene>
    <name evidence="1" type="ORF">MSSIH_2134</name>
</gene>
<organism evidence="1 2">
    <name type="scientific">Methanosarcina siciliae HI350</name>
    <dbReference type="NCBI Taxonomy" id="1434119"/>
    <lineage>
        <taxon>Archaea</taxon>
        <taxon>Methanobacteriati</taxon>
        <taxon>Methanobacteriota</taxon>
        <taxon>Stenosarchaea group</taxon>
        <taxon>Methanomicrobia</taxon>
        <taxon>Methanosarcinales</taxon>
        <taxon>Methanosarcinaceae</taxon>
        <taxon>Methanosarcina</taxon>
    </lineage>
</organism>
<accession>A0A0E3PE07</accession>
<dbReference type="HOGENOM" id="CLU_061506_0_0_2"/>
<name>A0A0E3PE07_9EURY</name>
<evidence type="ECO:0000313" key="2">
    <source>
        <dbReference type="Proteomes" id="UP000033092"/>
    </source>
</evidence>
<dbReference type="KEGG" id="msz:MSSIH_2134"/>
<reference evidence="1 2" key="1">
    <citation type="submission" date="2014-07" db="EMBL/GenBank/DDBJ databases">
        <title>Methanogenic archaea and the global carbon cycle.</title>
        <authorList>
            <person name="Henriksen J.R."/>
            <person name="Luke J."/>
            <person name="Reinhart S."/>
            <person name="Benedict M.N."/>
            <person name="Youngblut N.D."/>
            <person name="Metcalf M.E."/>
            <person name="Whitaker R.J."/>
            <person name="Metcalf W.W."/>
        </authorList>
    </citation>
    <scope>NUCLEOTIDE SEQUENCE [LARGE SCALE GENOMIC DNA]</scope>
    <source>
        <strain evidence="1 2">HI350</strain>
    </source>
</reference>
<dbReference type="Proteomes" id="UP000033092">
    <property type="component" value="Chromosome"/>
</dbReference>
<dbReference type="PATRIC" id="fig|1434119.4.peg.2778"/>